<evidence type="ECO:0000313" key="3">
    <source>
        <dbReference type="Proteomes" id="UP000499080"/>
    </source>
</evidence>
<proteinExistence type="predicted"/>
<dbReference type="Proteomes" id="UP000499080">
    <property type="component" value="Unassembled WGS sequence"/>
</dbReference>
<organism evidence="2 3">
    <name type="scientific">Araneus ventricosus</name>
    <name type="common">Orbweaver spider</name>
    <name type="synonym">Epeira ventricosa</name>
    <dbReference type="NCBI Taxonomy" id="182803"/>
    <lineage>
        <taxon>Eukaryota</taxon>
        <taxon>Metazoa</taxon>
        <taxon>Ecdysozoa</taxon>
        <taxon>Arthropoda</taxon>
        <taxon>Chelicerata</taxon>
        <taxon>Arachnida</taxon>
        <taxon>Araneae</taxon>
        <taxon>Araneomorphae</taxon>
        <taxon>Entelegynae</taxon>
        <taxon>Araneoidea</taxon>
        <taxon>Araneidae</taxon>
        <taxon>Araneus</taxon>
    </lineage>
</organism>
<dbReference type="AlphaFoldDB" id="A0A4Y2LJM6"/>
<sequence length="69" mass="7288">MTVAAIASNTEPGVLVASHLATARPKKLRTVTGEETFSPTIAISQENRGGDRGGTVGARASSRRKFLYE</sequence>
<keyword evidence="3" id="KW-1185">Reference proteome</keyword>
<dbReference type="EMBL" id="BGPR01005803">
    <property type="protein sequence ID" value="GBN13537.1"/>
    <property type="molecule type" value="Genomic_DNA"/>
</dbReference>
<protein>
    <submittedName>
        <fullName evidence="2">Uncharacterized protein</fullName>
    </submittedName>
</protein>
<reference evidence="2 3" key="1">
    <citation type="journal article" date="2019" name="Sci. Rep.">
        <title>Orb-weaving spider Araneus ventricosus genome elucidates the spidroin gene catalogue.</title>
        <authorList>
            <person name="Kono N."/>
            <person name="Nakamura H."/>
            <person name="Ohtoshi R."/>
            <person name="Moran D.A.P."/>
            <person name="Shinohara A."/>
            <person name="Yoshida Y."/>
            <person name="Fujiwara M."/>
            <person name="Mori M."/>
            <person name="Tomita M."/>
            <person name="Arakawa K."/>
        </authorList>
    </citation>
    <scope>NUCLEOTIDE SEQUENCE [LARGE SCALE GENOMIC DNA]</scope>
</reference>
<comment type="caution">
    <text evidence="2">The sequence shown here is derived from an EMBL/GenBank/DDBJ whole genome shotgun (WGS) entry which is preliminary data.</text>
</comment>
<gene>
    <name evidence="2" type="ORF">AVEN_33145_1</name>
</gene>
<feature type="region of interest" description="Disordered" evidence="1">
    <location>
        <begin position="44"/>
        <end position="69"/>
    </location>
</feature>
<feature type="non-terminal residue" evidence="2">
    <location>
        <position position="69"/>
    </location>
</feature>
<evidence type="ECO:0000256" key="1">
    <source>
        <dbReference type="SAM" id="MobiDB-lite"/>
    </source>
</evidence>
<name>A0A4Y2LJM6_ARAVE</name>
<accession>A0A4Y2LJM6</accession>
<evidence type="ECO:0000313" key="2">
    <source>
        <dbReference type="EMBL" id="GBN13537.1"/>
    </source>
</evidence>